<feature type="region of interest" description="Disordered" evidence="1">
    <location>
        <begin position="318"/>
        <end position="343"/>
    </location>
</feature>
<dbReference type="EMBL" id="SSOP01000079">
    <property type="protein sequence ID" value="KAB5592002.1"/>
    <property type="molecule type" value="Genomic_DNA"/>
</dbReference>
<feature type="region of interest" description="Disordered" evidence="1">
    <location>
        <begin position="240"/>
        <end position="271"/>
    </location>
</feature>
<organism evidence="2 3">
    <name type="scientific">Ceratobasidium theobromae</name>
    <dbReference type="NCBI Taxonomy" id="1582974"/>
    <lineage>
        <taxon>Eukaryota</taxon>
        <taxon>Fungi</taxon>
        <taxon>Dikarya</taxon>
        <taxon>Basidiomycota</taxon>
        <taxon>Agaricomycotina</taxon>
        <taxon>Agaricomycetes</taxon>
        <taxon>Cantharellales</taxon>
        <taxon>Ceratobasidiaceae</taxon>
        <taxon>Ceratobasidium</taxon>
    </lineage>
</organism>
<proteinExistence type="predicted"/>
<sequence>MPMEYEWHGCGAGLKARAWIERPDGKELDTYFVDGDIENSWIASVEGQEFEVCWSAKFCTSDPQLRSLDLGATVWLDGVEVGAGVLGSASIIKGDYTSISGRFVATDMHIHKERLCQSGRSVSTDDDDQAHLILEELNTIRIELEWGWLYEAGQVDEPGDVEEIQGSIQEQEPKSGDHGSAILEDPDPVKVPSDPDELKIYGFRRRRSLDPTNWVAHCAPLAWLEAEGIVSKPRQGCKAAQDVANAGESELKPEPGPEPEPEPAPCTYLTGKRKRTCGLELTGSSDIKSESDSDNFGNLGEGDEIICVEHLVSISTSGIPRKKLRTSSSSDTTNEELDTESKL</sequence>
<evidence type="ECO:0000256" key="1">
    <source>
        <dbReference type="SAM" id="MobiDB-lite"/>
    </source>
</evidence>
<feature type="compositionally biased region" description="Acidic residues" evidence="1">
    <location>
        <begin position="333"/>
        <end position="343"/>
    </location>
</feature>
<name>A0A5N5QJS4_9AGAM</name>
<dbReference type="OrthoDB" id="3364132at2759"/>
<keyword evidence="3" id="KW-1185">Reference proteome</keyword>
<evidence type="ECO:0000313" key="3">
    <source>
        <dbReference type="Proteomes" id="UP000383932"/>
    </source>
</evidence>
<gene>
    <name evidence="2" type="ORF">CTheo_4526</name>
</gene>
<evidence type="ECO:0000313" key="2">
    <source>
        <dbReference type="EMBL" id="KAB5592002.1"/>
    </source>
</evidence>
<protein>
    <submittedName>
        <fullName evidence="2">Uncharacterized protein</fullName>
    </submittedName>
</protein>
<dbReference type="AlphaFoldDB" id="A0A5N5QJS4"/>
<dbReference type="Proteomes" id="UP000383932">
    <property type="component" value="Unassembled WGS sequence"/>
</dbReference>
<comment type="caution">
    <text evidence="2">The sequence shown here is derived from an EMBL/GenBank/DDBJ whole genome shotgun (WGS) entry which is preliminary data.</text>
</comment>
<accession>A0A5N5QJS4</accession>
<feature type="region of interest" description="Disordered" evidence="1">
    <location>
        <begin position="168"/>
        <end position="195"/>
    </location>
</feature>
<reference evidence="2 3" key="1">
    <citation type="journal article" date="2019" name="Fungal Biol. Biotechnol.">
        <title>Draft genome sequence of fastidious pathogen Ceratobasidium theobromae, which causes vascular-streak dieback in Theobroma cacao.</title>
        <authorList>
            <person name="Ali S.S."/>
            <person name="Asman A."/>
            <person name="Shao J."/>
            <person name="Firmansyah A.P."/>
            <person name="Susilo A.W."/>
            <person name="Rosmana A."/>
            <person name="McMahon P."/>
            <person name="Junaid M."/>
            <person name="Guest D."/>
            <person name="Kheng T.Y."/>
            <person name="Meinhardt L.W."/>
            <person name="Bailey B.A."/>
        </authorList>
    </citation>
    <scope>NUCLEOTIDE SEQUENCE [LARGE SCALE GENOMIC DNA]</scope>
    <source>
        <strain evidence="2 3">CT2</strain>
    </source>
</reference>